<keyword evidence="2" id="KW-0539">Nucleus</keyword>
<gene>
    <name evidence="6" type="ORF">PSIN1315_LOCUS9334</name>
</gene>
<dbReference type="GO" id="GO:0030880">
    <property type="term" value="C:RNA polymerase complex"/>
    <property type="evidence" value="ECO:0007669"/>
    <property type="project" value="InterPro"/>
</dbReference>
<dbReference type="Pfam" id="PF03874">
    <property type="entry name" value="RNA_pol_Rpb4"/>
    <property type="match status" value="1"/>
</dbReference>
<accession>A0A7S3BTQ8</accession>
<evidence type="ECO:0000256" key="1">
    <source>
        <dbReference type="ARBA" id="ARBA00004123"/>
    </source>
</evidence>
<reference evidence="6" key="1">
    <citation type="submission" date="2021-01" db="EMBL/GenBank/DDBJ databases">
        <authorList>
            <person name="Corre E."/>
            <person name="Pelletier E."/>
            <person name="Niang G."/>
            <person name="Scheremetjew M."/>
            <person name="Finn R."/>
            <person name="Kale V."/>
            <person name="Holt S."/>
            <person name="Cochrane G."/>
            <person name="Meng A."/>
            <person name="Brown T."/>
            <person name="Cohen L."/>
        </authorList>
    </citation>
    <scope>NUCLEOTIDE SEQUENCE</scope>
    <source>
        <strain evidence="6">RCC927</strain>
    </source>
</reference>
<sequence>MDRTGHGAPQAVNVGQSKPEDESATEDSSKLQLGALFSENAQALSTSELKLIMDRVVQSRKEKQGNIELSPVTQKTIEYVNRFYVFDNVEAMDQLRFSLANAGMHEFEVGALMNLCPDSADEARALVMSLENIKEEREDLADDGRLQKLLDELRSYRATLR</sequence>
<dbReference type="SMART" id="SM00657">
    <property type="entry name" value="RPOL4c"/>
    <property type="match status" value="1"/>
</dbReference>
<dbReference type="EMBL" id="HBHY01014518">
    <property type="protein sequence ID" value="CAE0143396.1"/>
    <property type="molecule type" value="Transcribed_RNA"/>
</dbReference>
<evidence type="ECO:0000256" key="2">
    <source>
        <dbReference type="ARBA" id="ARBA00023242"/>
    </source>
</evidence>
<evidence type="ECO:0000256" key="3">
    <source>
        <dbReference type="ARBA" id="ARBA00025724"/>
    </source>
</evidence>
<dbReference type="GO" id="GO:0000166">
    <property type="term" value="F:nucleotide binding"/>
    <property type="evidence" value="ECO:0007669"/>
    <property type="project" value="InterPro"/>
</dbReference>
<dbReference type="Gene3D" id="1.20.1250.40">
    <property type="match status" value="1"/>
</dbReference>
<comment type="similarity">
    <text evidence="3">Belongs to the eukaryotic RPB4 RNA polymerase subunit family.</text>
</comment>
<evidence type="ECO:0000259" key="5">
    <source>
        <dbReference type="SMART" id="SM00657"/>
    </source>
</evidence>
<dbReference type="InterPro" id="IPR010997">
    <property type="entry name" value="HRDC-like_sf"/>
</dbReference>
<comment type="subcellular location">
    <subcellularLocation>
        <location evidence="1">Nucleus</location>
    </subcellularLocation>
</comment>
<dbReference type="GO" id="GO:0005634">
    <property type="term" value="C:nucleus"/>
    <property type="evidence" value="ECO:0007669"/>
    <property type="project" value="UniProtKB-SubCell"/>
</dbReference>
<proteinExistence type="inferred from homology"/>
<dbReference type="GO" id="GO:0006352">
    <property type="term" value="P:DNA-templated transcription initiation"/>
    <property type="evidence" value="ECO:0007669"/>
    <property type="project" value="InterPro"/>
</dbReference>
<dbReference type="SUPFAM" id="SSF47819">
    <property type="entry name" value="HRDC-like"/>
    <property type="match status" value="1"/>
</dbReference>
<organism evidence="6">
    <name type="scientific">Prasinoderma singulare</name>
    <dbReference type="NCBI Taxonomy" id="676789"/>
    <lineage>
        <taxon>Eukaryota</taxon>
        <taxon>Viridiplantae</taxon>
        <taxon>Prasinodermophyta</taxon>
        <taxon>Prasinodermophyceae</taxon>
        <taxon>Prasinodermales</taxon>
        <taxon>Prasinodermaceae</taxon>
        <taxon>Prasinoderma</taxon>
    </lineage>
</organism>
<protein>
    <recommendedName>
        <fullName evidence="5">RNA polymerase Rpb4/RPC9 core domain-containing protein</fullName>
    </recommendedName>
</protein>
<name>A0A7S3BTQ8_9VIRI</name>
<dbReference type="InterPro" id="IPR038324">
    <property type="entry name" value="Rpb4/RPC9_sf"/>
</dbReference>
<dbReference type="AlphaFoldDB" id="A0A7S3BTQ8"/>
<feature type="region of interest" description="Disordered" evidence="4">
    <location>
        <begin position="1"/>
        <end position="30"/>
    </location>
</feature>
<dbReference type="InterPro" id="IPR045222">
    <property type="entry name" value="Rpb4-like"/>
</dbReference>
<dbReference type="InterPro" id="IPR005574">
    <property type="entry name" value="Rpb4/RPC9"/>
</dbReference>
<dbReference type="PANTHER" id="PTHR21297">
    <property type="entry name" value="DNA-DIRECTED RNA POLYMERASE II"/>
    <property type="match status" value="1"/>
</dbReference>
<feature type="domain" description="RNA polymerase Rpb4/RPC9 core" evidence="5">
    <location>
        <begin position="36"/>
        <end position="160"/>
    </location>
</feature>
<evidence type="ECO:0000313" key="6">
    <source>
        <dbReference type="EMBL" id="CAE0143396.1"/>
    </source>
</evidence>
<evidence type="ECO:0000256" key="4">
    <source>
        <dbReference type="SAM" id="MobiDB-lite"/>
    </source>
</evidence>
<dbReference type="InterPro" id="IPR006590">
    <property type="entry name" value="RNA_pol_Rpb4/RPC9_core"/>
</dbReference>